<dbReference type="Gene3D" id="1.20.1560.10">
    <property type="entry name" value="ABC transporter type 1, transmembrane domain"/>
    <property type="match status" value="1"/>
</dbReference>
<dbReference type="InterPro" id="IPR036640">
    <property type="entry name" value="ABC1_TM_sf"/>
</dbReference>
<dbReference type="EMBL" id="PXVC01000238">
    <property type="protein sequence ID" value="PSI00172.1"/>
    <property type="molecule type" value="Genomic_DNA"/>
</dbReference>
<evidence type="ECO:0000256" key="5">
    <source>
        <dbReference type="ARBA" id="ARBA00022741"/>
    </source>
</evidence>
<dbReference type="GO" id="GO:0034040">
    <property type="term" value="F:ATPase-coupled lipid transmembrane transporter activity"/>
    <property type="evidence" value="ECO:0007669"/>
    <property type="project" value="TreeGrafter"/>
</dbReference>
<protein>
    <submittedName>
        <fullName evidence="10">Type I secretion system permease/ATPase</fullName>
    </submittedName>
</protein>
<evidence type="ECO:0000256" key="3">
    <source>
        <dbReference type="ARBA" id="ARBA00022475"/>
    </source>
</evidence>
<dbReference type="GO" id="GO:0016887">
    <property type="term" value="F:ATP hydrolysis activity"/>
    <property type="evidence" value="ECO:0007669"/>
    <property type="project" value="InterPro"/>
</dbReference>
<evidence type="ECO:0000313" key="11">
    <source>
        <dbReference type="Proteomes" id="UP000240206"/>
    </source>
</evidence>
<dbReference type="InterPro" id="IPR003439">
    <property type="entry name" value="ABC_transporter-like_ATP-bd"/>
</dbReference>
<feature type="domain" description="ABC transporter" evidence="9">
    <location>
        <begin position="67"/>
        <end position="301"/>
    </location>
</feature>
<dbReference type="PROSITE" id="PS00211">
    <property type="entry name" value="ABC_TRANSPORTER_1"/>
    <property type="match status" value="1"/>
</dbReference>
<dbReference type="GO" id="GO:0005524">
    <property type="term" value="F:ATP binding"/>
    <property type="evidence" value="ECO:0007669"/>
    <property type="project" value="UniProtKB-KW"/>
</dbReference>
<dbReference type="AlphaFoldDB" id="A0A2P7EAC0"/>
<reference evidence="11" key="1">
    <citation type="submission" date="2018-03" db="EMBL/GenBank/DDBJ databases">
        <title>Ecological and genomic features of two cosmopolitan and abundant freshwater picocyanobacteria.</title>
        <authorList>
            <person name="Cabello-Yeves P.J."/>
            <person name="Picazo A."/>
            <person name="Camacho A."/>
            <person name="Callieri C."/>
            <person name="Rosselli R."/>
            <person name="Roda-Garcia J."/>
            <person name="Coutinho F.H."/>
            <person name="Rodriguez-Valera F."/>
        </authorList>
    </citation>
    <scope>NUCLEOTIDE SEQUENCE [LARGE SCALE GENOMIC DNA]</scope>
    <source>
        <strain evidence="11">Tous</strain>
    </source>
</reference>
<dbReference type="PANTHER" id="PTHR24221">
    <property type="entry name" value="ATP-BINDING CASSETTE SUB-FAMILY B"/>
    <property type="match status" value="1"/>
</dbReference>
<keyword evidence="5" id="KW-0547">Nucleotide-binding</keyword>
<evidence type="ECO:0000256" key="1">
    <source>
        <dbReference type="ARBA" id="ARBA00004651"/>
    </source>
</evidence>
<evidence type="ECO:0000256" key="2">
    <source>
        <dbReference type="ARBA" id="ARBA00022448"/>
    </source>
</evidence>
<dbReference type="InterPro" id="IPR003593">
    <property type="entry name" value="AAA+_ATPase"/>
</dbReference>
<keyword evidence="11" id="KW-1185">Reference proteome</keyword>
<dbReference type="GO" id="GO:0005886">
    <property type="term" value="C:plasma membrane"/>
    <property type="evidence" value="ECO:0007669"/>
    <property type="project" value="UniProtKB-SubCell"/>
</dbReference>
<feature type="non-terminal residue" evidence="10">
    <location>
        <position position="301"/>
    </location>
</feature>
<evidence type="ECO:0000259" key="9">
    <source>
        <dbReference type="PROSITE" id="PS50893"/>
    </source>
</evidence>
<evidence type="ECO:0000256" key="7">
    <source>
        <dbReference type="ARBA" id="ARBA00022989"/>
    </source>
</evidence>
<evidence type="ECO:0000313" key="10">
    <source>
        <dbReference type="EMBL" id="PSI00172.1"/>
    </source>
</evidence>
<dbReference type="InterPro" id="IPR027417">
    <property type="entry name" value="P-loop_NTPase"/>
</dbReference>
<dbReference type="InterPro" id="IPR017871">
    <property type="entry name" value="ABC_transporter-like_CS"/>
</dbReference>
<comment type="subcellular location">
    <subcellularLocation>
        <location evidence="1">Cell membrane</location>
        <topology evidence="1">Multi-pass membrane protein</topology>
    </subcellularLocation>
</comment>
<keyword evidence="6" id="KW-0067">ATP-binding</keyword>
<evidence type="ECO:0000256" key="4">
    <source>
        <dbReference type="ARBA" id="ARBA00022692"/>
    </source>
</evidence>
<feature type="non-terminal residue" evidence="10">
    <location>
        <position position="1"/>
    </location>
</feature>
<sequence length="301" mass="33008">LTLGALFAVKILSSQVVGPLLRLSSLWQGIQEMRIAVACLSDVMLAIPEVGEEDLQALPIPTIKGLIRFEEVSFRYGQRGPLILDQVDLIVQPGQFVGLVGLSGSGKSTLVQMIDRLYRPKSGRISIDGYDIEKLQIAGLRRRIGYVPQDSLLFEGTVLDNIRLNSPDASIEAVMEAARTAAAHEFILNLDNGYATRLGEKGSGLSGGQKQRVCLARTVLQNPSLLILDEATSALDAETERIVCTNLARKFNGVTVLFITHRLTTLRNADRILFMNKGRICEDGTHNELIDQQGSYATLYK</sequence>
<dbReference type="InterPro" id="IPR039421">
    <property type="entry name" value="Type_1_exporter"/>
</dbReference>
<dbReference type="FunFam" id="3.40.50.300:FF:000221">
    <property type="entry name" value="Multidrug ABC transporter ATP-binding protein"/>
    <property type="match status" value="1"/>
</dbReference>
<comment type="caution">
    <text evidence="10">The sequence shown here is derived from an EMBL/GenBank/DDBJ whole genome shotgun (WGS) entry which is preliminary data.</text>
</comment>
<evidence type="ECO:0000256" key="8">
    <source>
        <dbReference type="ARBA" id="ARBA00023136"/>
    </source>
</evidence>
<dbReference type="Pfam" id="PF00005">
    <property type="entry name" value="ABC_tran"/>
    <property type="match status" value="1"/>
</dbReference>
<keyword evidence="3" id="KW-1003">Cell membrane</keyword>
<name>A0A2P7EAC0_9SYNE</name>
<dbReference type="PANTHER" id="PTHR24221:SF654">
    <property type="entry name" value="ATP-BINDING CASSETTE SUB-FAMILY B MEMBER 6"/>
    <property type="match status" value="1"/>
</dbReference>
<proteinExistence type="predicted"/>
<keyword evidence="2" id="KW-0813">Transport</keyword>
<dbReference type="PROSITE" id="PS50893">
    <property type="entry name" value="ABC_TRANSPORTER_2"/>
    <property type="match status" value="1"/>
</dbReference>
<organism evidence="10 11">
    <name type="scientific">Synechococcus lacustris str. Tous</name>
    <dbReference type="NCBI Taxonomy" id="1910958"/>
    <lineage>
        <taxon>Bacteria</taxon>
        <taxon>Bacillati</taxon>
        <taxon>Cyanobacteriota</taxon>
        <taxon>Cyanophyceae</taxon>
        <taxon>Synechococcales</taxon>
        <taxon>Synechococcaceae</taxon>
        <taxon>Synechococcus</taxon>
    </lineage>
</organism>
<dbReference type="SUPFAM" id="SSF52540">
    <property type="entry name" value="P-loop containing nucleoside triphosphate hydrolases"/>
    <property type="match status" value="1"/>
</dbReference>
<dbReference type="Gene3D" id="3.40.50.300">
    <property type="entry name" value="P-loop containing nucleotide triphosphate hydrolases"/>
    <property type="match status" value="1"/>
</dbReference>
<dbReference type="SMART" id="SM00382">
    <property type="entry name" value="AAA"/>
    <property type="match status" value="1"/>
</dbReference>
<keyword evidence="4" id="KW-0812">Transmembrane</keyword>
<gene>
    <name evidence="10" type="ORF">C7K08_14595</name>
</gene>
<dbReference type="Proteomes" id="UP000240206">
    <property type="component" value="Unassembled WGS sequence"/>
</dbReference>
<accession>A0A2P7EAC0</accession>
<evidence type="ECO:0000256" key="6">
    <source>
        <dbReference type="ARBA" id="ARBA00022840"/>
    </source>
</evidence>
<keyword evidence="8" id="KW-0472">Membrane</keyword>
<keyword evidence="7" id="KW-1133">Transmembrane helix</keyword>